<evidence type="ECO:0008006" key="2">
    <source>
        <dbReference type="Google" id="ProtNLM"/>
    </source>
</evidence>
<accession>X0XFV9</accession>
<evidence type="ECO:0000313" key="1">
    <source>
        <dbReference type="EMBL" id="GAG23841.1"/>
    </source>
</evidence>
<gene>
    <name evidence="1" type="ORF">S01H1_60847</name>
</gene>
<feature type="non-terminal residue" evidence="1">
    <location>
        <position position="1"/>
    </location>
</feature>
<dbReference type="EMBL" id="BARS01039864">
    <property type="protein sequence ID" value="GAG23841.1"/>
    <property type="molecule type" value="Genomic_DNA"/>
</dbReference>
<organism evidence="1">
    <name type="scientific">marine sediment metagenome</name>
    <dbReference type="NCBI Taxonomy" id="412755"/>
    <lineage>
        <taxon>unclassified sequences</taxon>
        <taxon>metagenomes</taxon>
        <taxon>ecological metagenomes</taxon>
    </lineage>
</organism>
<dbReference type="Gene3D" id="2.60.40.10">
    <property type="entry name" value="Immunoglobulins"/>
    <property type="match status" value="1"/>
</dbReference>
<proteinExistence type="predicted"/>
<dbReference type="InterPro" id="IPR013783">
    <property type="entry name" value="Ig-like_fold"/>
</dbReference>
<protein>
    <recommendedName>
        <fullName evidence="2">IPT/TIG domain-containing protein</fullName>
    </recommendedName>
</protein>
<comment type="caution">
    <text evidence="1">The sequence shown here is derived from an EMBL/GenBank/DDBJ whole genome shotgun (WGS) entry which is preliminary data.</text>
</comment>
<name>X0XFV9_9ZZZZ</name>
<feature type="non-terminal residue" evidence="1">
    <location>
        <position position="254"/>
    </location>
</feature>
<dbReference type="AlphaFoldDB" id="X0XFV9"/>
<reference evidence="1" key="1">
    <citation type="journal article" date="2014" name="Front. Microbiol.">
        <title>High frequency of phylogenetically diverse reductive dehalogenase-homologous genes in deep subseafloor sedimentary metagenomes.</title>
        <authorList>
            <person name="Kawai M."/>
            <person name="Futagami T."/>
            <person name="Toyoda A."/>
            <person name="Takaki Y."/>
            <person name="Nishi S."/>
            <person name="Hori S."/>
            <person name="Arai W."/>
            <person name="Tsubouchi T."/>
            <person name="Morono Y."/>
            <person name="Uchiyama I."/>
            <person name="Ito T."/>
            <person name="Fujiyama A."/>
            <person name="Inagaki F."/>
            <person name="Takami H."/>
        </authorList>
    </citation>
    <scope>NUCLEOTIDE SEQUENCE</scope>
    <source>
        <strain evidence="1">Expedition CK06-06</strain>
    </source>
</reference>
<sequence length="254" mass="27239">VPDEAPIAGGLTVELYGLHFHPDFTTVEIRGEVVGGLAFPGAGPEYPTIELTVPPDPTKTEGDSGIVVTNRATGGDPATNVLFYRDMPPTGPSGGAATEPALLFPTGWETVYGNVRLQADALDDRTITKVEFWCTKTIAGFYAPSGPDYDEGNWDPRTDAGWTADWTYIGAGTSRPYTCEWDTTAAGFDDDAYRIVAVAYDDHESMSIPFFENLADEQTRAGGFERLDVNQATGDNPPVVTMLAPDDGATVFVD</sequence>
<dbReference type="Pfam" id="PF17957">
    <property type="entry name" value="Big_7"/>
    <property type="match status" value="1"/>
</dbReference>